<name>A0A8J6ELH3_ELECQ</name>
<proteinExistence type="predicted"/>
<feature type="non-terminal residue" evidence="4">
    <location>
        <position position="1"/>
    </location>
</feature>
<evidence type="ECO:0000313" key="4">
    <source>
        <dbReference type="EMBL" id="KAG9471507.1"/>
    </source>
</evidence>
<feature type="domain" description="Ig-like" evidence="3">
    <location>
        <begin position="3"/>
        <end position="108"/>
    </location>
</feature>
<dbReference type="InterPro" id="IPR036179">
    <property type="entry name" value="Ig-like_dom_sf"/>
</dbReference>
<dbReference type="InterPro" id="IPR007110">
    <property type="entry name" value="Ig-like_dom"/>
</dbReference>
<keyword evidence="5" id="KW-1185">Reference proteome</keyword>
<organism evidence="4 5">
    <name type="scientific">Eleutherodactylus coqui</name>
    <name type="common">Puerto Rican coqui</name>
    <dbReference type="NCBI Taxonomy" id="57060"/>
    <lineage>
        <taxon>Eukaryota</taxon>
        <taxon>Metazoa</taxon>
        <taxon>Chordata</taxon>
        <taxon>Craniata</taxon>
        <taxon>Vertebrata</taxon>
        <taxon>Euteleostomi</taxon>
        <taxon>Amphibia</taxon>
        <taxon>Batrachia</taxon>
        <taxon>Anura</taxon>
        <taxon>Neobatrachia</taxon>
        <taxon>Hyloidea</taxon>
        <taxon>Eleutherodactylidae</taxon>
        <taxon>Eleutherodactylinae</taxon>
        <taxon>Eleutherodactylus</taxon>
        <taxon>Eleutherodactylus</taxon>
    </lineage>
</organism>
<dbReference type="PANTHER" id="PTHR23268">
    <property type="entry name" value="T-CELL RECEPTOR BETA CHAIN"/>
    <property type="match status" value="1"/>
</dbReference>
<evidence type="ECO:0000313" key="5">
    <source>
        <dbReference type="Proteomes" id="UP000770717"/>
    </source>
</evidence>
<keyword evidence="2" id="KW-0391">Immunity</keyword>
<sequence length="117" mass="13371">LCQKVTVTQDKTFVVVREGDTISLPCEYKGASGTYTMYWYQQKSGKTLQLMAWSTEAKDFTAEDTFKASWTMKRPEDTKSFLECNKPSSNDLAVYFCAASYHSHKRLSCGQHKTCIR</sequence>
<dbReference type="InterPro" id="IPR013106">
    <property type="entry name" value="Ig_V-set"/>
</dbReference>
<dbReference type="GO" id="GO:0002376">
    <property type="term" value="P:immune system process"/>
    <property type="evidence" value="ECO:0007669"/>
    <property type="project" value="UniProtKB-KW"/>
</dbReference>
<dbReference type="SUPFAM" id="SSF48726">
    <property type="entry name" value="Immunoglobulin"/>
    <property type="match status" value="1"/>
</dbReference>
<evidence type="ECO:0000256" key="1">
    <source>
        <dbReference type="ARBA" id="ARBA00022729"/>
    </source>
</evidence>
<dbReference type="OrthoDB" id="9803478at2759"/>
<dbReference type="GO" id="GO:0005886">
    <property type="term" value="C:plasma membrane"/>
    <property type="evidence" value="ECO:0007669"/>
    <property type="project" value="TreeGrafter"/>
</dbReference>
<dbReference type="Pfam" id="PF07686">
    <property type="entry name" value="V-set"/>
    <property type="match status" value="1"/>
</dbReference>
<reference evidence="4" key="1">
    <citation type="thesis" date="2020" institute="ProQuest LLC" country="789 East Eisenhower Parkway, Ann Arbor, MI, USA">
        <title>Comparative Genomics and Chromosome Evolution.</title>
        <authorList>
            <person name="Mudd A.B."/>
        </authorList>
    </citation>
    <scope>NUCLEOTIDE SEQUENCE</scope>
    <source>
        <strain evidence="4">HN-11 Male</strain>
        <tissue evidence="4">Kidney and liver</tissue>
    </source>
</reference>
<dbReference type="AlphaFoldDB" id="A0A8J6ELH3"/>
<dbReference type="InterPro" id="IPR013783">
    <property type="entry name" value="Ig-like_fold"/>
</dbReference>
<dbReference type="PANTHER" id="PTHR23268:SF124">
    <property type="entry name" value="IG-LIKE DOMAIN-CONTAINING PROTEIN"/>
    <property type="match status" value="1"/>
</dbReference>
<dbReference type="SMART" id="SM00406">
    <property type="entry name" value="IGv"/>
    <property type="match status" value="1"/>
</dbReference>
<keyword evidence="1" id="KW-0732">Signal</keyword>
<dbReference type="GO" id="GO:0007166">
    <property type="term" value="P:cell surface receptor signaling pathway"/>
    <property type="evidence" value="ECO:0007669"/>
    <property type="project" value="TreeGrafter"/>
</dbReference>
<gene>
    <name evidence="4" type="ORF">GDO78_014550</name>
</gene>
<protein>
    <recommendedName>
        <fullName evidence="3">Ig-like domain-containing protein</fullName>
    </recommendedName>
</protein>
<dbReference type="Proteomes" id="UP000770717">
    <property type="component" value="Unassembled WGS sequence"/>
</dbReference>
<evidence type="ECO:0000259" key="3">
    <source>
        <dbReference type="PROSITE" id="PS50835"/>
    </source>
</evidence>
<dbReference type="EMBL" id="WNTK01000138">
    <property type="protein sequence ID" value="KAG9471507.1"/>
    <property type="molecule type" value="Genomic_DNA"/>
</dbReference>
<dbReference type="Gene3D" id="2.60.40.10">
    <property type="entry name" value="Immunoglobulins"/>
    <property type="match status" value="1"/>
</dbReference>
<dbReference type="InterPro" id="IPR050413">
    <property type="entry name" value="TCR_beta_variable"/>
</dbReference>
<comment type="caution">
    <text evidence="4">The sequence shown here is derived from an EMBL/GenBank/DDBJ whole genome shotgun (WGS) entry which is preliminary data.</text>
</comment>
<accession>A0A8J6ELH3</accession>
<evidence type="ECO:0000256" key="2">
    <source>
        <dbReference type="ARBA" id="ARBA00022859"/>
    </source>
</evidence>
<dbReference type="PROSITE" id="PS50835">
    <property type="entry name" value="IG_LIKE"/>
    <property type="match status" value="1"/>
</dbReference>